<dbReference type="AlphaFoldDB" id="A0A4C2A2H1"/>
<feature type="compositionally biased region" description="Basic and acidic residues" evidence="1">
    <location>
        <begin position="75"/>
        <end position="89"/>
    </location>
</feature>
<reference evidence="2 3" key="1">
    <citation type="journal article" date="2019" name="Commun. Biol.">
        <title>The bagworm genome reveals a unique fibroin gene that provides high tensile strength.</title>
        <authorList>
            <person name="Kono N."/>
            <person name="Nakamura H."/>
            <person name="Ohtoshi R."/>
            <person name="Tomita M."/>
            <person name="Numata K."/>
            <person name="Arakawa K."/>
        </authorList>
    </citation>
    <scope>NUCLEOTIDE SEQUENCE [LARGE SCALE GENOMIC DNA]</scope>
</reference>
<organism evidence="2 3">
    <name type="scientific">Eumeta variegata</name>
    <name type="common">Bagworm moth</name>
    <name type="synonym">Eumeta japonica</name>
    <dbReference type="NCBI Taxonomy" id="151549"/>
    <lineage>
        <taxon>Eukaryota</taxon>
        <taxon>Metazoa</taxon>
        <taxon>Ecdysozoa</taxon>
        <taxon>Arthropoda</taxon>
        <taxon>Hexapoda</taxon>
        <taxon>Insecta</taxon>
        <taxon>Pterygota</taxon>
        <taxon>Neoptera</taxon>
        <taxon>Endopterygota</taxon>
        <taxon>Lepidoptera</taxon>
        <taxon>Glossata</taxon>
        <taxon>Ditrysia</taxon>
        <taxon>Tineoidea</taxon>
        <taxon>Psychidae</taxon>
        <taxon>Oiketicinae</taxon>
        <taxon>Eumeta</taxon>
    </lineage>
</organism>
<protein>
    <submittedName>
        <fullName evidence="2">Uncharacterized protein</fullName>
    </submittedName>
</protein>
<gene>
    <name evidence="2" type="ORF">EVAR_66874_1</name>
</gene>
<sequence>MLSNCPRINRKRYNIDPGAFESIWSRRHEVKSDFKVSYLLNVQRSLSIHTAPSAGRASIIVICYSSLITRYRRAHDANAGRKSARDLRPRPASARN</sequence>
<evidence type="ECO:0000313" key="2">
    <source>
        <dbReference type="EMBL" id="GBP93185.1"/>
    </source>
</evidence>
<name>A0A4C2A2H1_EUMVA</name>
<comment type="caution">
    <text evidence="2">The sequence shown here is derived from an EMBL/GenBank/DDBJ whole genome shotgun (WGS) entry which is preliminary data.</text>
</comment>
<dbReference type="Proteomes" id="UP000299102">
    <property type="component" value="Unassembled WGS sequence"/>
</dbReference>
<evidence type="ECO:0000256" key="1">
    <source>
        <dbReference type="SAM" id="MobiDB-lite"/>
    </source>
</evidence>
<dbReference type="EMBL" id="BGZK01002348">
    <property type="protein sequence ID" value="GBP93185.1"/>
    <property type="molecule type" value="Genomic_DNA"/>
</dbReference>
<proteinExistence type="predicted"/>
<feature type="region of interest" description="Disordered" evidence="1">
    <location>
        <begin position="75"/>
        <end position="96"/>
    </location>
</feature>
<keyword evidence="3" id="KW-1185">Reference proteome</keyword>
<evidence type="ECO:0000313" key="3">
    <source>
        <dbReference type="Proteomes" id="UP000299102"/>
    </source>
</evidence>
<accession>A0A4C2A2H1</accession>